<dbReference type="EMBL" id="JANBPG010002566">
    <property type="protein sequence ID" value="KAJ1885337.1"/>
    <property type="molecule type" value="Genomic_DNA"/>
</dbReference>
<sequence>MAFQFQSAMDELFKPPSRLQTLIDRAVRPELREPDIVLNLDICDLINKKKGNYAHDAVFALLPYINGRANSQAQLALGLLDYLVKNCGHAVHYQVASRDFLNDLFRRFPEFQPSQPNALHYRILEMLQEWRLTLCKRSRYKDDLQRIHDMYSLLRRKGWRFPEIDANAAAVVLGPVNTLKSRDEQEREDLDAMQAKLQELLRRATPKDLREANKLMKIITGYEQSSKRPDYDGEWEGKLNEIEVNAKVLLEMLQRAQPGDRLSDAVNELKAAVGSNQPRLRKLIAEMQQRPGGEELPEDEARDLARLAAIGALVDEALGAHRDLQCGRAPLFSLSATACAAREGELIVWGDAPEAPATGAASAPRPSAPPKDATAPAARHTRSGYDAERRSEMGAAERRAARLLAMLGTAVPGEQMSAEIRRTRAECMASLAMLQELAQEQRAHARLNEDEKHALAAMYVLRDRMQAALGAYEELKSGRRPQLAAAAAAAVPAKKCAVGELLAWDEEMPGGAAGAGQIASPLGDLAGLSFSDASFSANSHALALPLTPGMNTPGLTMPVGSAATLSPAPAATASAICQQRQPQQQPMSNPSLPANSLQARTGKTTAAAAAAAKKEDAFDFSDLLSAAKSAPAAANATAGARPNASRTTSWGSSPDPDKAASGSSLIDFLS</sequence>
<protein>
    <submittedName>
        <fullName evidence="1">ARF-binding protein</fullName>
    </submittedName>
</protein>
<keyword evidence="2" id="KW-1185">Reference proteome</keyword>
<evidence type="ECO:0000313" key="1">
    <source>
        <dbReference type="EMBL" id="KAJ1885337.1"/>
    </source>
</evidence>
<organism evidence="1 2">
    <name type="scientific">Kickxella alabastrina</name>
    <dbReference type="NCBI Taxonomy" id="61397"/>
    <lineage>
        <taxon>Eukaryota</taxon>
        <taxon>Fungi</taxon>
        <taxon>Fungi incertae sedis</taxon>
        <taxon>Zoopagomycota</taxon>
        <taxon>Kickxellomycotina</taxon>
        <taxon>Kickxellomycetes</taxon>
        <taxon>Kickxellales</taxon>
        <taxon>Kickxellaceae</taxon>
        <taxon>Kickxella</taxon>
    </lineage>
</organism>
<evidence type="ECO:0000313" key="2">
    <source>
        <dbReference type="Proteomes" id="UP001150581"/>
    </source>
</evidence>
<dbReference type="Proteomes" id="UP001150581">
    <property type="component" value="Unassembled WGS sequence"/>
</dbReference>
<reference evidence="1" key="1">
    <citation type="submission" date="2022-07" db="EMBL/GenBank/DDBJ databases">
        <title>Phylogenomic reconstructions and comparative analyses of Kickxellomycotina fungi.</title>
        <authorList>
            <person name="Reynolds N.K."/>
            <person name="Stajich J.E."/>
            <person name="Barry K."/>
            <person name="Grigoriev I.V."/>
            <person name="Crous P."/>
            <person name="Smith M.E."/>
        </authorList>
    </citation>
    <scope>NUCLEOTIDE SEQUENCE</scope>
    <source>
        <strain evidence="1">Benny 63K</strain>
    </source>
</reference>
<accession>A0ACC1I1Z1</accession>
<proteinExistence type="predicted"/>
<name>A0ACC1I1Z1_9FUNG</name>
<gene>
    <name evidence="1" type="primary">GGA2_2</name>
    <name evidence="1" type="ORF">LPJ66_010166</name>
</gene>
<comment type="caution">
    <text evidence="1">The sequence shown here is derived from an EMBL/GenBank/DDBJ whole genome shotgun (WGS) entry which is preliminary data.</text>
</comment>